<organism evidence="2 3">
    <name type="scientific">Desulfosarcina ovata subsp. ovata</name>
    <dbReference type="NCBI Taxonomy" id="2752305"/>
    <lineage>
        <taxon>Bacteria</taxon>
        <taxon>Pseudomonadati</taxon>
        <taxon>Thermodesulfobacteriota</taxon>
        <taxon>Desulfobacteria</taxon>
        <taxon>Desulfobacterales</taxon>
        <taxon>Desulfosarcinaceae</taxon>
        <taxon>Desulfosarcina</taxon>
    </lineage>
</organism>
<protein>
    <recommendedName>
        <fullName evidence="4">Glycosyl hydrolase family 32 N-terminal domain-containing protein</fullName>
    </recommendedName>
</protein>
<evidence type="ECO:0000313" key="2">
    <source>
        <dbReference type="EMBL" id="BBO89898.1"/>
    </source>
</evidence>
<dbReference type="SUPFAM" id="SSF75005">
    <property type="entry name" value="Arabinanase/levansucrase/invertase"/>
    <property type="match status" value="1"/>
</dbReference>
<gene>
    <name evidence="2" type="ORF">DSCOOX_30780</name>
</gene>
<feature type="compositionally biased region" description="Basic and acidic residues" evidence="1">
    <location>
        <begin position="427"/>
        <end position="439"/>
    </location>
</feature>
<dbReference type="Gene3D" id="2.115.10.20">
    <property type="entry name" value="Glycosyl hydrolase domain, family 43"/>
    <property type="match status" value="1"/>
</dbReference>
<proteinExistence type="predicted"/>
<keyword evidence="3" id="KW-1185">Reference proteome</keyword>
<feature type="region of interest" description="Disordered" evidence="1">
    <location>
        <begin position="417"/>
        <end position="439"/>
    </location>
</feature>
<evidence type="ECO:0000313" key="3">
    <source>
        <dbReference type="Proteomes" id="UP000422108"/>
    </source>
</evidence>
<dbReference type="InterPro" id="IPR023296">
    <property type="entry name" value="Glyco_hydro_beta-prop_sf"/>
</dbReference>
<name>A0A5K8ABP0_9BACT</name>
<sequence>MTMTISIQSNTDTILELPSLPGTLGPGKTTSLPAMTEDLVRAIDLGLLLVPSGAEAPDGLPPVVFDHQYPHVLPISADRAYYVRVLRSPGGFHDGTTLRDFIAYYADGNGMSCTFSDDGLSWDNEKEVTGIAANGYHVVCALETPNRMRILYWDPDVPNQPYAMAGLRTAICNPQADASVFTEDAVCTGNLVTEGTEAVWNRGHYGPSFLWYNQKPTSIPGKPFTWRYAMFFIASTGGNDSLGLGYSDDGMDWQLYGDTPILSGLIDAQDWEGVNGYVSSCHVERLADGRWWMLYSGGAAGNAGIGYAWSWDRIYWTKASFNPVFQAGDGPFLERCYTPSLAIDADGTLLLYRSARDDTNYRTFVSRLRAPSLGWQDLLGSDHLGQGLTARRSVRRGQGSEAERDVAIPNPALGDEWFNTDLSGGGKWEKHTGTAWERT</sequence>
<dbReference type="Proteomes" id="UP000422108">
    <property type="component" value="Chromosome"/>
</dbReference>
<evidence type="ECO:0008006" key="4">
    <source>
        <dbReference type="Google" id="ProtNLM"/>
    </source>
</evidence>
<evidence type="ECO:0000256" key="1">
    <source>
        <dbReference type="SAM" id="MobiDB-lite"/>
    </source>
</evidence>
<dbReference type="EMBL" id="AP021879">
    <property type="protein sequence ID" value="BBO89898.1"/>
    <property type="molecule type" value="Genomic_DNA"/>
</dbReference>
<dbReference type="AlphaFoldDB" id="A0A5K8ABP0"/>
<accession>A0A5K8ABP0</accession>
<reference evidence="2 3" key="1">
    <citation type="submission" date="2019-11" db="EMBL/GenBank/DDBJ databases">
        <title>Comparative genomics of hydrocarbon-degrading Desulfosarcina strains.</title>
        <authorList>
            <person name="Watanabe M."/>
            <person name="Kojima H."/>
            <person name="Fukui M."/>
        </authorList>
    </citation>
    <scope>NUCLEOTIDE SEQUENCE [LARGE SCALE GENOMIC DNA]</scope>
    <source>
        <strain evidence="3">oXyS1</strain>
    </source>
</reference>